<dbReference type="AlphaFoldDB" id="A0AAI9ECE1"/>
<comment type="caution">
    <text evidence="3">The sequence shown here is derived from an EMBL/GenBank/DDBJ whole genome shotgun (WGS) entry which is preliminary data.</text>
</comment>
<protein>
    <recommendedName>
        <fullName evidence="2">NTF2-like domain-containing protein</fullName>
    </recommendedName>
</protein>
<feature type="chain" id="PRO_5042547490" description="NTF2-like domain-containing protein" evidence="1">
    <location>
        <begin position="20"/>
        <end position="197"/>
    </location>
</feature>
<organism evidence="3 4">
    <name type="scientific">Lecanosticta acicola</name>
    <dbReference type="NCBI Taxonomy" id="111012"/>
    <lineage>
        <taxon>Eukaryota</taxon>
        <taxon>Fungi</taxon>
        <taxon>Dikarya</taxon>
        <taxon>Ascomycota</taxon>
        <taxon>Pezizomycotina</taxon>
        <taxon>Dothideomycetes</taxon>
        <taxon>Dothideomycetidae</taxon>
        <taxon>Mycosphaerellales</taxon>
        <taxon>Mycosphaerellaceae</taxon>
        <taxon>Lecanosticta</taxon>
    </lineage>
</organism>
<keyword evidence="1" id="KW-0732">Signal</keyword>
<name>A0AAI9ECE1_9PEZI</name>
<evidence type="ECO:0000313" key="3">
    <source>
        <dbReference type="EMBL" id="CAK4030984.1"/>
    </source>
</evidence>
<dbReference type="Proteomes" id="UP001296104">
    <property type="component" value="Unassembled WGS sequence"/>
</dbReference>
<feature type="signal peptide" evidence="1">
    <location>
        <begin position="1"/>
        <end position="19"/>
    </location>
</feature>
<evidence type="ECO:0000256" key="1">
    <source>
        <dbReference type="SAM" id="SignalP"/>
    </source>
</evidence>
<dbReference type="InterPro" id="IPR058645">
    <property type="entry name" value="NTF2-like_dom_7"/>
</dbReference>
<proteinExistence type="predicted"/>
<sequence>MRAASLFTLIGTFALGALADGAPCLTDSAASRVANNFAALIRSYTPELAEQALCTDFTDYSDSVAELINSGCPNGPQALGAATFTSLASFMAGQGSQPAIPFEILNTWHNCDTVTMRWRTSAPGTVVPEEPVTGIVVMETIYAGSGNDEPWLIETVYSEFNSGAWLYDLGIFVPTACNATAAKHRRNLNFRPARRLL</sequence>
<reference evidence="3" key="1">
    <citation type="submission" date="2023-11" db="EMBL/GenBank/DDBJ databases">
        <authorList>
            <person name="Alioto T."/>
            <person name="Alioto T."/>
            <person name="Gomez Garrido J."/>
        </authorList>
    </citation>
    <scope>NUCLEOTIDE SEQUENCE</scope>
</reference>
<evidence type="ECO:0000313" key="4">
    <source>
        <dbReference type="Proteomes" id="UP001296104"/>
    </source>
</evidence>
<dbReference type="EMBL" id="CAVMBE010000042">
    <property type="protein sequence ID" value="CAK4030984.1"/>
    <property type="molecule type" value="Genomic_DNA"/>
</dbReference>
<evidence type="ECO:0000259" key="2">
    <source>
        <dbReference type="Pfam" id="PF26534"/>
    </source>
</evidence>
<accession>A0AAI9ECE1</accession>
<dbReference type="Pfam" id="PF26534">
    <property type="entry name" value="NTF2_7"/>
    <property type="match status" value="1"/>
</dbReference>
<feature type="domain" description="NTF2-like" evidence="2">
    <location>
        <begin position="24"/>
        <end position="171"/>
    </location>
</feature>
<gene>
    <name evidence="3" type="ORF">LECACI_7A006142</name>
</gene>
<keyword evidence="4" id="KW-1185">Reference proteome</keyword>